<name>A0A1I5VM40_9GAMM</name>
<evidence type="ECO:0000313" key="2">
    <source>
        <dbReference type="Proteomes" id="UP000182025"/>
    </source>
</evidence>
<dbReference type="RefSeq" id="WP_083431613.1">
    <property type="nucleotide sequence ID" value="NZ_FOXK01000007.1"/>
</dbReference>
<dbReference type="OrthoDB" id="9067983at2"/>
<reference evidence="2" key="1">
    <citation type="submission" date="2016-10" db="EMBL/GenBank/DDBJ databases">
        <authorList>
            <person name="Varghese N."/>
            <person name="Submissions S."/>
        </authorList>
    </citation>
    <scope>NUCLEOTIDE SEQUENCE [LARGE SCALE GENOMIC DNA]</scope>
    <source>
        <strain evidence="2">JCM 15604</strain>
    </source>
</reference>
<dbReference type="InterPro" id="IPR025048">
    <property type="entry name" value="DUF3987"/>
</dbReference>
<accession>A0A1I5VM40</accession>
<organism evidence="1 2">
    <name type="scientific">Ectopseudomonas toyotomiensis</name>
    <dbReference type="NCBI Taxonomy" id="554344"/>
    <lineage>
        <taxon>Bacteria</taxon>
        <taxon>Pseudomonadati</taxon>
        <taxon>Pseudomonadota</taxon>
        <taxon>Gammaproteobacteria</taxon>
        <taxon>Pseudomonadales</taxon>
        <taxon>Pseudomonadaceae</taxon>
        <taxon>Ectopseudomonas</taxon>
    </lineage>
</organism>
<evidence type="ECO:0008006" key="3">
    <source>
        <dbReference type="Google" id="ProtNLM"/>
    </source>
</evidence>
<dbReference type="EMBL" id="FOXK01000007">
    <property type="protein sequence ID" value="SFQ08559.1"/>
    <property type="molecule type" value="Genomic_DNA"/>
</dbReference>
<sequence>MANQSALPEPGCEYPLFIPAPIFAAAVDEVEVNIKAPRSLVISGALTAISLVSQGLIDVLKPNNQVVPVSLMLATIADSGDRKSTAQDALLKSVRSFEVGRDDEYKRDMVRWKAGLAIWEQGKKELLKSISKAYRDDFDTSSIESKIMEHENNKPEKPRRFRMLYDDTTPQALFLGMYEGLPTAGLISDEASGILNGRTFRDFPKLNTIWSGGVIAVDRTSSESYRLDEARLTVSLMVQEKNFIDYLSRKGELSRGAGLWARFLICKPDSIRGTRVMESFSSSWQRTTDFNVRVSELLERNARFQAQATSCRERIKFTPAASALWMKVFNEIEVGMREGGRFERMPDFASKLADNIARVAALLHFFEGEEGDIPIEILEFSVSLCCWFADEFKKIFVPPVQIEVDADELYQWLVTRKRVRGREIDKNDLLQYGPNRMRKKEVLSPILDYLVSAKKIIIHERRLGRMVVRIND</sequence>
<dbReference type="Pfam" id="PF13148">
    <property type="entry name" value="DUF3987"/>
    <property type="match status" value="1"/>
</dbReference>
<dbReference type="Proteomes" id="UP000182025">
    <property type="component" value="Unassembled WGS sequence"/>
</dbReference>
<protein>
    <recommendedName>
        <fullName evidence="3">DUF3987 domain-containing protein</fullName>
    </recommendedName>
</protein>
<keyword evidence="2" id="KW-1185">Reference proteome</keyword>
<dbReference type="AlphaFoldDB" id="A0A1I5VM40"/>
<proteinExistence type="predicted"/>
<gene>
    <name evidence="1" type="ORF">SAMN05216177_107345</name>
</gene>
<evidence type="ECO:0000313" key="1">
    <source>
        <dbReference type="EMBL" id="SFQ08559.1"/>
    </source>
</evidence>